<keyword evidence="2" id="KW-1185">Reference proteome</keyword>
<name>A0A3M7P8Z4_BRAPC</name>
<dbReference type="EMBL" id="REGN01012395">
    <property type="protein sequence ID" value="RMZ95493.1"/>
    <property type="molecule type" value="Genomic_DNA"/>
</dbReference>
<evidence type="ECO:0000313" key="2">
    <source>
        <dbReference type="Proteomes" id="UP000276133"/>
    </source>
</evidence>
<proteinExistence type="predicted"/>
<dbReference type="Proteomes" id="UP000276133">
    <property type="component" value="Unassembled WGS sequence"/>
</dbReference>
<evidence type="ECO:0000313" key="1">
    <source>
        <dbReference type="EMBL" id="RMZ95493.1"/>
    </source>
</evidence>
<reference evidence="1 2" key="1">
    <citation type="journal article" date="2018" name="Sci. Rep.">
        <title>Genomic signatures of local adaptation to the degree of environmental predictability in rotifers.</title>
        <authorList>
            <person name="Franch-Gras L."/>
            <person name="Hahn C."/>
            <person name="Garcia-Roger E.M."/>
            <person name="Carmona M.J."/>
            <person name="Serra M."/>
            <person name="Gomez A."/>
        </authorList>
    </citation>
    <scope>NUCLEOTIDE SEQUENCE [LARGE SCALE GENOMIC DNA]</scope>
    <source>
        <strain evidence="1">HYR1</strain>
    </source>
</reference>
<gene>
    <name evidence="1" type="ORF">BpHYR1_029567</name>
</gene>
<protein>
    <submittedName>
        <fullName evidence="1">Uncharacterized protein</fullName>
    </submittedName>
</protein>
<organism evidence="1 2">
    <name type="scientific">Brachionus plicatilis</name>
    <name type="common">Marine rotifer</name>
    <name type="synonym">Brachionus muelleri</name>
    <dbReference type="NCBI Taxonomy" id="10195"/>
    <lineage>
        <taxon>Eukaryota</taxon>
        <taxon>Metazoa</taxon>
        <taxon>Spiralia</taxon>
        <taxon>Gnathifera</taxon>
        <taxon>Rotifera</taxon>
        <taxon>Eurotatoria</taxon>
        <taxon>Monogononta</taxon>
        <taxon>Pseudotrocha</taxon>
        <taxon>Ploima</taxon>
        <taxon>Brachionidae</taxon>
        <taxon>Brachionus</taxon>
    </lineage>
</organism>
<comment type="caution">
    <text evidence="1">The sequence shown here is derived from an EMBL/GenBank/DDBJ whole genome shotgun (WGS) entry which is preliminary data.</text>
</comment>
<sequence length="102" mass="12059">MGLHDKHHPKYQGPYKFIEITKNQNYIVEDHFNERLKDTFSLQCLKVDKAPFNPGEEYWKKLGKDHPKDSAKQGKETSIQLDIISNNSYNNMVSSYQPRRLF</sequence>
<accession>A0A3M7P8Z4</accession>
<dbReference type="AlphaFoldDB" id="A0A3M7P8Z4"/>